<protein>
    <submittedName>
        <fullName evidence="2">Uncharacterized protein</fullName>
    </submittedName>
</protein>
<reference evidence="2 3" key="1">
    <citation type="submission" date="2018-10" db="EMBL/GenBank/DDBJ databases">
        <title>Genome assembly for a Yunnan-Guizhou Plateau 3E fish, Anabarilius grahami (Regan), and its evolutionary and genetic applications.</title>
        <authorList>
            <person name="Jiang W."/>
        </authorList>
    </citation>
    <scope>NUCLEOTIDE SEQUENCE [LARGE SCALE GENOMIC DNA]</scope>
    <source>
        <strain evidence="2">AG-KIZ</strain>
        <tissue evidence="2">Muscle</tissue>
    </source>
</reference>
<dbReference type="AlphaFoldDB" id="A0A3N0XHT0"/>
<proteinExistence type="predicted"/>
<name>A0A3N0XHT0_ANAGA</name>
<feature type="region of interest" description="Disordered" evidence="1">
    <location>
        <begin position="67"/>
        <end position="86"/>
    </location>
</feature>
<accession>A0A3N0XHT0</accession>
<gene>
    <name evidence="2" type="ORF">DPX16_22602</name>
</gene>
<evidence type="ECO:0000313" key="2">
    <source>
        <dbReference type="EMBL" id="ROI16625.1"/>
    </source>
</evidence>
<keyword evidence="3" id="KW-1185">Reference proteome</keyword>
<dbReference type="Proteomes" id="UP000281406">
    <property type="component" value="Unassembled WGS sequence"/>
</dbReference>
<feature type="region of interest" description="Disordered" evidence="1">
    <location>
        <begin position="177"/>
        <end position="200"/>
    </location>
</feature>
<dbReference type="OrthoDB" id="8963682at2759"/>
<comment type="caution">
    <text evidence="2">The sequence shown here is derived from an EMBL/GenBank/DDBJ whole genome shotgun (WGS) entry which is preliminary data.</text>
</comment>
<organism evidence="2 3">
    <name type="scientific">Anabarilius grahami</name>
    <name type="common">Kanglang fish</name>
    <name type="synonym">Barilius grahami</name>
    <dbReference type="NCBI Taxonomy" id="495550"/>
    <lineage>
        <taxon>Eukaryota</taxon>
        <taxon>Metazoa</taxon>
        <taxon>Chordata</taxon>
        <taxon>Craniata</taxon>
        <taxon>Vertebrata</taxon>
        <taxon>Euteleostomi</taxon>
        <taxon>Actinopterygii</taxon>
        <taxon>Neopterygii</taxon>
        <taxon>Teleostei</taxon>
        <taxon>Ostariophysi</taxon>
        <taxon>Cypriniformes</taxon>
        <taxon>Xenocyprididae</taxon>
        <taxon>Xenocypridinae</taxon>
        <taxon>Xenocypridinae incertae sedis</taxon>
        <taxon>Anabarilius</taxon>
    </lineage>
</organism>
<evidence type="ECO:0000313" key="3">
    <source>
        <dbReference type="Proteomes" id="UP000281406"/>
    </source>
</evidence>
<dbReference type="EMBL" id="RJVU01074626">
    <property type="protein sequence ID" value="ROI16625.1"/>
    <property type="molecule type" value="Genomic_DNA"/>
</dbReference>
<evidence type="ECO:0000256" key="1">
    <source>
        <dbReference type="SAM" id="MobiDB-lite"/>
    </source>
</evidence>
<sequence length="200" mass="21619">MGLDEDMIRYSEPACLFSLVESINLILFLNGSDFEIEEVQERTCLPRPVPSEKHVAWSVSSTYPSSGSAHVVLPDPKPKPPKKMAAAASKARHEMAAPSLKPPKEMAAAASKSRHEVAAAKLKQPRTMAAAAPEPLNKVATAKHKPPIKMSAAVPEPQNERDHWLIDFWSEPVAPSFHESAPSLQKPAPVLHESGALGGE</sequence>